<reference evidence="2" key="1">
    <citation type="submission" date="2022-08" db="EMBL/GenBank/DDBJ databases">
        <authorList>
            <person name="Kallberg Y."/>
            <person name="Tangrot J."/>
            <person name="Rosling A."/>
        </authorList>
    </citation>
    <scope>NUCLEOTIDE SEQUENCE</scope>
    <source>
        <strain evidence="2">Wild A</strain>
    </source>
</reference>
<gene>
    <name evidence="2" type="ORF">FWILDA_LOCUS2694</name>
</gene>
<feature type="domain" description="F-box" evidence="1">
    <location>
        <begin position="8"/>
        <end position="49"/>
    </location>
</feature>
<dbReference type="SUPFAM" id="SSF52047">
    <property type="entry name" value="RNI-like"/>
    <property type="match status" value="1"/>
</dbReference>
<dbReference type="InterPro" id="IPR001810">
    <property type="entry name" value="F-box_dom"/>
</dbReference>
<dbReference type="Proteomes" id="UP001153678">
    <property type="component" value="Unassembled WGS sequence"/>
</dbReference>
<dbReference type="Gene3D" id="3.80.10.10">
    <property type="entry name" value="Ribonuclease Inhibitor"/>
    <property type="match status" value="1"/>
</dbReference>
<evidence type="ECO:0000259" key="1">
    <source>
        <dbReference type="Pfam" id="PF12937"/>
    </source>
</evidence>
<accession>A0A9W4SF58</accession>
<evidence type="ECO:0000313" key="3">
    <source>
        <dbReference type="Proteomes" id="UP001153678"/>
    </source>
</evidence>
<dbReference type="AlphaFoldDB" id="A0A9W4SF58"/>
<dbReference type="OrthoDB" id="2338937at2759"/>
<keyword evidence="3" id="KW-1185">Reference proteome</keyword>
<evidence type="ECO:0000313" key="2">
    <source>
        <dbReference type="EMBL" id="CAI2166679.1"/>
    </source>
</evidence>
<proteinExistence type="predicted"/>
<sequence length="527" mass="62098">MTSIALIPELLQKILSYHKENPKIIFKCALVSKSWCDTAIPFLWKKPFRFCYSTFHYKIVRVYLQFLHKEFLEKFDLNQIIFSDNSSPPSYNYLSFLQEFVYLTLYESLLNLLKKQRSYKTLSTSEKDQDDQLCPSFHPSKQFMINKLLPILNELCNLFIKNGTKILNFNLSALYVNCSCKWFPLNDIKLPLNSLSSIQSFICDNNGCDFGDIVMELSKYSRNIFSIEIKKPQSHQNISQWVTLINSQRYLQKLKLEMFYSKYSSMIALAIPSQYHSLKEVELTYCKFYQASLLDELSSCPNLISLKVKDCSFTEKSKIINHFVSLKSLYVSKSQLPQEYFLAMLGKPSKLEKITLNLIDFFKYPKIIPFICLNCFQLKVLEIVLVEETFEKLIPIMENCQLLEEISIWEKFDCIGHEFYDYHDSYFGNYMNPNLVIKKISNCLPRNLKKLHFSQLFNFTFEDIQYFIQNAPNTLQDLKFYIIVNDKNNVINLLENFAGNRKSIIKHSESRINYSKIIHHIFIAKFL</sequence>
<dbReference type="Pfam" id="PF12937">
    <property type="entry name" value="F-box-like"/>
    <property type="match status" value="1"/>
</dbReference>
<dbReference type="InterPro" id="IPR032675">
    <property type="entry name" value="LRR_dom_sf"/>
</dbReference>
<protein>
    <submittedName>
        <fullName evidence="2">26_t:CDS:1</fullName>
    </submittedName>
</protein>
<name>A0A9W4SF58_9GLOM</name>
<comment type="caution">
    <text evidence="2">The sequence shown here is derived from an EMBL/GenBank/DDBJ whole genome shotgun (WGS) entry which is preliminary data.</text>
</comment>
<organism evidence="2 3">
    <name type="scientific">Funneliformis geosporum</name>
    <dbReference type="NCBI Taxonomy" id="1117311"/>
    <lineage>
        <taxon>Eukaryota</taxon>
        <taxon>Fungi</taxon>
        <taxon>Fungi incertae sedis</taxon>
        <taxon>Mucoromycota</taxon>
        <taxon>Glomeromycotina</taxon>
        <taxon>Glomeromycetes</taxon>
        <taxon>Glomerales</taxon>
        <taxon>Glomeraceae</taxon>
        <taxon>Funneliformis</taxon>
    </lineage>
</organism>
<dbReference type="EMBL" id="CAMKVN010000326">
    <property type="protein sequence ID" value="CAI2166679.1"/>
    <property type="molecule type" value="Genomic_DNA"/>
</dbReference>